<keyword evidence="7" id="KW-0479">Metal-binding</keyword>
<comment type="pathway">
    <text evidence="7 8">Porphyrin-containing compound metabolism; protoheme biosynthesis; protoheme from protoporphyrin-IX: step 1/1.</text>
</comment>
<feature type="binding site" evidence="7">
    <location>
        <position position="292"/>
    </location>
    <ligand>
        <name>Fe(2+)</name>
        <dbReference type="ChEBI" id="CHEBI:29033"/>
    </ligand>
</feature>
<evidence type="ECO:0000256" key="5">
    <source>
        <dbReference type="ARBA" id="ARBA00023244"/>
    </source>
</evidence>
<dbReference type="InterPro" id="IPR001015">
    <property type="entry name" value="Ferrochelatase"/>
</dbReference>
<dbReference type="NCBIfam" id="TIGR00109">
    <property type="entry name" value="hemH"/>
    <property type="match status" value="1"/>
</dbReference>
<dbReference type="PANTHER" id="PTHR11108:SF1">
    <property type="entry name" value="FERROCHELATASE, MITOCHONDRIAL"/>
    <property type="match status" value="1"/>
</dbReference>
<dbReference type="AlphaFoldDB" id="A0A4R9LSS1"/>
<dbReference type="EMBL" id="RQHV01000038">
    <property type="protein sequence ID" value="TGN11645.1"/>
    <property type="molecule type" value="Genomic_DNA"/>
</dbReference>
<dbReference type="InterPro" id="IPR033644">
    <property type="entry name" value="Ferrochelatase_C"/>
</dbReference>
<dbReference type="PANTHER" id="PTHR11108">
    <property type="entry name" value="FERROCHELATASE"/>
    <property type="match status" value="1"/>
</dbReference>
<gene>
    <name evidence="7 9" type="primary">hemH</name>
    <name evidence="9" type="ORF">EHS11_05975</name>
</gene>
<evidence type="ECO:0000313" key="9">
    <source>
        <dbReference type="EMBL" id="TGN11645.1"/>
    </source>
</evidence>
<dbReference type="CDD" id="cd00419">
    <property type="entry name" value="Ferrochelatase_C"/>
    <property type="match status" value="1"/>
</dbReference>
<dbReference type="GO" id="GO:0006783">
    <property type="term" value="P:heme biosynthetic process"/>
    <property type="evidence" value="ECO:0007669"/>
    <property type="project" value="UniProtKB-UniRule"/>
</dbReference>
<dbReference type="OrthoDB" id="9809741at2"/>
<dbReference type="InterPro" id="IPR033659">
    <property type="entry name" value="Ferrochelatase_N"/>
</dbReference>
<comment type="subcellular location">
    <subcellularLocation>
        <location evidence="7 8">Cytoplasm</location>
    </subcellularLocation>
</comment>
<dbReference type="Proteomes" id="UP000298264">
    <property type="component" value="Unassembled WGS sequence"/>
</dbReference>
<accession>A0A4R9LSS1</accession>
<dbReference type="Pfam" id="PF00762">
    <property type="entry name" value="Ferrochelatase"/>
    <property type="match status" value="1"/>
</dbReference>
<dbReference type="UniPathway" id="UPA00252">
    <property type="reaction ID" value="UER00325"/>
</dbReference>
<feature type="binding site" evidence="7">
    <location>
        <position position="210"/>
    </location>
    <ligand>
        <name>Fe(2+)</name>
        <dbReference type="ChEBI" id="CHEBI:29033"/>
    </ligand>
</feature>
<keyword evidence="3 7" id="KW-0350">Heme biosynthesis</keyword>
<dbReference type="EC" id="4.98.1.1" evidence="7 8"/>
<evidence type="ECO:0000256" key="6">
    <source>
        <dbReference type="ARBA" id="ARBA00024536"/>
    </source>
</evidence>
<comment type="caution">
    <text evidence="9">The sequence shown here is derived from an EMBL/GenBank/DDBJ whole genome shotgun (WGS) entry which is preliminary data.</text>
</comment>
<dbReference type="GO" id="GO:0005737">
    <property type="term" value="C:cytoplasm"/>
    <property type="evidence" value="ECO:0007669"/>
    <property type="project" value="UniProtKB-SubCell"/>
</dbReference>
<comment type="catalytic activity">
    <reaction evidence="6">
        <text>Fe-coproporphyrin III + 2 H(+) = coproporphyrin III + Fe(2+)</text>
        <dbReference type="Rhea" id="RHEA:49572"/>
        <dbReference type="ChEBI" id="CHEBI:15378"/>
        <dbReference type="ChEBI" id="CHEBI:29033"/>
        <dbReference type="ChEBI" id="CHEBI:68438"/>
        <dbReference type="ChEBI" id="CHEBI:131725"/>
        <dbReference type="EC" id="4.99.1.9"/>
    </reaction>
    <physiologicalReaction direction="right-to-left" evidence="6">
        <dbReference type="Rhea" id="RHEA:49574"/>
    </physiologicalReaction>
</comment>
<evidence type="ECO:0000256" key="8">
    <source>
        <dbReference type="RuleBase" id="RU000607"/>
    </source>
</evidence>
<sequence>MRRKITLLNLGGPRTALEIETFLRDLFLDPYVFDLPLWEPLRQILAKYIAKKRAPKVRSTYESMGFGGGSPLVEETIKQTAAVVKVLNEKTSDQWFGQVAMACGYPNLKDVLKKDDGPGPNHIWVPLFPQYSRSTVLSVAKIAESIIDKYPLNEKGWLRPFGLDPRFLDVSASLILDYFQGELSENHFLHLENAKGIDDWKTVDLVFSAHGIPMRLVRKGDTYVNEIETSVLEITKRLREKGFSGEIHLSYQSRVGPAKWTEPNTKITLHELGRQGRRIAVYPISFVSDHLETLEEIGVELRDLALKSGAASYYRIPSFGTYPLFVDLLSDLILESV</sequence>
<dbReference type="PROSITE" id="PS00534">
    <property type="entry name" value="FERROCHELATASE"/>
    <property type="match status" value="1"/>
</dbReference>
<comment type="similarity">
    <text evidence="1 7 8">Belongs to the ferrochelatase family.</text>
</comment>
<evidence type="ECO:0000256" key="1">
    <source>
        <dbReference type="ARBA" id="ARBA00007718"/>
    </source>
</evidence>
<keyword evidence="5 7" id="KW-0627">Porphyrin biosynthesis</keyword>
<comment type="function">
    <text evidence="7 8">Catalyzes the ferrous insertion into protoporphyrin IX.</text>
</comment>
<organism evidence="9 10">
    <name type="scientific">Leptospira ilyithenensis</name>
    <dbReference type="NCBI Taxonomy" id="2484901"/>
    <lineage>
        <taxon>Bacteria</taxon>
        <taxon>Pseudomonadati</taxon>
        <taxon>Spirochaetota</taxon>
        <taxon>Spirochaetia</taxon>
        <taxon>Leptospirales</taxon>
        <taxon>Leptospiraceae</taxon>
        <taxon>Leptospira</taxon>
    </lineage>
</organism>
<proteinExistence type="inferred from homology"/>
<keyword evidence="10" id="KW-1185">Reference proteome</keyword>
<dbReference type="SUPFAM" id="SSF53800">
    <property type="entry name" value="Chelatase"/>
    <property type="match status" value="1"/>
</dbReference>
<reference evidence="9" key="1">
    <citation type="journal article" date="2019" name="PLoS Negl. Trop. Dis.">
        <title>Revisiting the worldwide diversity of Leptospira species in the environment.</title>
        <authorList>
            <person name="Vincent A.T."/>
            <person name="Schiettekatte O."/>
            <person name="Bourhy P."/>
            <person name="Veyrier F.J."/>
            <person name="Picardeau M."/>
        </authorList>
    </citation>
    <scope>NUCLEOTIDE SEQUENCE [LARGE SCALE GENOMIC DNA]</scope>
    <source>
        <strain evidence="9">201400974</strain>
    </source>
</reference>
<comment type="catalytic activity">
    <reaction evidence="7 8">
        <text>heme b + 2 H(+) = protoporphyrin IX + Fe(2+)</text>
        <dbReference type="Rhea" id="RHEA:22584"/>
        <dbReference type="ChEBI" id="CHEBI:15378"/>
        <dbReference type="ChEBI" id="CHEBI:29033"/>
        <dbReference type="ChEBI" id="CHEBI:57306"/>
        <dbReference type="ChEBI" id="CHEBI:60344"/>
        <dbReference type="EC" id="4.98.1.1"/>
    </reaction>
</comment>
<keyword evidence="2 7" id="KW-0408">Iron</keyword>
<dbReference type="InterPro" id="IPR019772">
    <property type="entry name" value="Ferrochelatase_AS"/>
</dbReference>
<evidence type="ECO:0000256" key="4">
    <source>
        <dbReference type="ARBA" id="ARBA00023239"/>
    </source>
</evidence>
<evidence type="ECO:0000256" key="3">
    <source>
        <dbReference type="ARBA" id="ARBA00023133"/>
    </source>
</evidence>
<evidence type="ECO:0000256" key="7">
    <source>
        <dbReference type="HAMAP-Rule" id="MF_00323"/>
    </source>
</evidence>
<dbReference type="Gene3D" id="3.40.50.1400">
    <property type="match status" value="2"/>
</dbReference>
<keyword evidence="4 7" id="KW-0456">Lyase</keyword>
<dbReference type="HAMAP" id="MF_00323">
    <property type="entry name" value="Ferrochelatase"/>
    <property type="match status" value="1"/>
</dbReference>
<keyword evidence="7 8" id="KW-0963">Cytoplasm</keyword>
<name>A0A4R9LSS1_9LEPT</name>
<evidence type="ECO:0000313" key="10">
    <source>
        <dbReference type="Proteomes" id="UP000298264"/>
    </source>
</evidence>
<dbReference type="GO" id="GO:0046872">
    <property type="term" value="F:metal ion binding"/>
    <property type="evidence" value="ECO:0007669"/>
    <property type="project" value="UniProtKB-KW"/>
</dbReference>
<protein>
    <recommendedName>
        <fullName evidence="7 8">Ferrochelatase</fullName>
        <ecNumber evidence="7 8">4.98.1.1</ecNumber>
    </recommendedName>
    <alternativeName>
        <fullName evidence="7">Heme synthase</fullName>
    </alternativeName>
    <alternativeName>
        <fullName evidence="7">Protoheme ferro-lyase</fullName>
    </alternativeName>
</protein>
<evidence type="ECO:0000256" key="2">
    <source>
        <dbReference type="ARBA" id="ARBA00023004"/>
    </source>
</evidence>
<dbReference type="CDD" id="cd03411">
    <property type="entry name" value="Ferrochelatase_N"/>
    <property type="match status" value="1"/>
</dbReference>
<dbReference type="GO" id="GO:0004325">
    <property type="term" value="F:ferrochelatase activity"/>
    <property type="evidence" value="ECO:0007669"/>
    <property type="project" value="UniProtKB-UniRule"/>
</dbReference>